<evidence type="ECO:0000256" key="3">
    <source>
        <dbReference type="ARBA" id="ARBA00022989"/>
    </source>
</evidence>
<evidence type="ECO:0000313" key="8">
    <source>
        <dbReference type="Proteomes" id="UP000279833"/>
    </source>
</evidence>
<keyword evidence="2 5" id="KW-0812">Transmembrane</keyword>
<evidence type="ECO:0000259" key="6">
    <source>
        <dbReference type="Pfam" id="PF25508"/>
    </source>
</evidence>
<evidence type="ECO:0000256" key="4">
    <source>
        <dbReference type="ARBA" id="ARBA00023136"/>
    </source>
</evidence>
<dbReference type="AlphaFoldDB" id="A0A183KF33"/>
<organism evidence="9">
    <name type="scientific">Schistosoma curassoni</name>
    <dbReference type="NCBI Taxonomy" id="6186"/>
    <lineage>
        <taxon>Eukaryota</taxon>
        <taxon>Metazoa</taxon>
        <taxon>Spiralia</taxon>
        <taxon>Lophotrochozoa</taxon>
        <taxon>Platyhelminthes</taxon>
        <taxon>Trematoda</taxon>
        <taxon>Digenea</taxon>
        <taxon>Strigeidida</taxon>
        <taxon>Schistosomatoidea</taxon>
        <taxon>Schistosomatidae</taxon>
        <taxon>Schistosoma</taxon>
    </lineage>
</organism>
<keyword evidence="4 5" id="KW-0472">Membrane</keyword>
<feature type="domain" description="TRPM-like" evidence="6">
    <location>
        <begin position="13"/>
        <end position="64"/>
    </location>
</feature>
<evidence type="ECO:0000256" key="5">
    <source>
        <dbReference type="SAM" id="Phobius"/>
    </source>
</evidence>
<dbReference type="GO" id="GO:0005886">
    <property type="term" value="C:plasma membrane"/>
    <property type="evidence" value="ECO:0007669"/>
    <property type="project" value="TreeGrafter"/>
</dbReference>
<dbReference type="STRING" id="6186.A0A183KF33"/>
<keyword evidence="3 5" id="KW-1133">Transmembrane helix</keyword>
<gene>
    <name evidence="7" type="ORF">SCUD_LOCUS13627</name>
</gene>
<feature type="transmembrane region" description="Helical" evidence="5">
    <location>
        <begin position="178"/>
        <end position="198"/>
    </location>
</feature>
<dbReference type="Pfam" id="PF25508">
    <property type="entry name" value="TRPM2"/>
    <property type="match status" value="1"/>
</dbReference>
<accession>A0A183KF33</accession>
<keyword evidence="8" id="KW-1185">Reference proteome</keyword>
<proteinExistence type="predicted"/>
<dbReference type="EMBL" id="UZAK01036033">
    <property type="protein sequence ID" value="VDP53451.1"/>
    <property type="molecule type" value="Genomic_DNA"/>
</dbReference>
<protein>
    <submittedName>
        <fullName evidence="9">Ion_trans domain-containing protein</fullName>
    </submittedName>
</protein>
<dbReference type="Proteomes" id="UP000279833">
    <property type="component" value="Unassembled WGS sequence"/>
</dbReference>
<reference evidence="9" key="1">
    <citation type="submission" date="2016-06" db="UniProtKB">
        <authorList>
            <consortium name="WormBaseParasite"/>
        </authorList>
    </citation>
    <scope>IDENTIFICATION</scope>
</reference>
<dbReference type="GO" id="GO:0099604">
    <property type="term" value="F:ligand-gated calcium channel activity"/>
    <property type="evidence" value="ECO:0007669"/>
    <property type="project" value="TreeGrafter"/>
</dbReference>
<comment type="subcellular location">
    <subcellularLocation>
        <location evidence="1">Membrane</location>
        <topology evidence="1">Multi-pass membrane protein</topology>
    </subcellularLocation>
</comment>
<dbReference type="PANTHER" id="PTHR13800">
    <property type="entry name" value="TRANSIENT RECEPTOR POTENTIAL CATION CHANNEL, SUBFAMILY M, MEMBER 6"/>
    <property type="match status" value="1"/>
</dbReference>
<dbReference type="WBParaSite" id="SCUD_0001363001-mRNA-1">
    <property type="protein sequence ID" value="SCUD_0001363001-mRNA-1"/>
    <property type="gene ID" value="SCUD_0001363001"/>
</dbReference>
<dbReference type="InterPro" id="IPR057366">
    <property type="entry name" value="TRPM-like"/>
</dbReference>
<dbReference type="InterPro" id="IPR050927">
    <property type="entry name" value="TRPM"/>
</dbReference>
<evidence type="ECO:0000256" key="2">
    <source>
        <dbReference type="ARBA" id="ARBA00022692"/>
    </source>
</evidence>
<evidence type="ECO:0000313" key="9">
    <source>
        <dbReference type="WBParaSite" id="SCUD_0001363001-mRNA-1"/>
    </source>
</evidence>
<sequence length="505" mass="59377">MVLFYIFYFFFRSFESKAYSLLTECYNDNQSLSFKTIILERKLFGRMSCLMLAAEGKSMSFISHQCSEQYLERVWNGMIDPRSGMFPFIVALIIGITLPPLVPFSLKFQVKENEANKFETDKKSRKPSDRKMSIDGKRPTYETYQTADNSLSMYFQKLRGFYLSPCVRFSYTTIVRDLIPFLALFTVVVAGFAILQWVTAYQSTASLNPLTNLFTVFKALQLAYFQVFGEYEMNTLSGEVLLDSCKNDKINCPGGWSTWLSPILLGVYVILTQVLLLNLVIAMFASTYMRIESASTKYWALQRYHIVGEYVNRSPIPPPLNIIWYIYLIIRYIIRGCRKSPLKSDHPFKKSFESGSSQELRLIHWERLRFWDYDRYIIQGKKRKQKETGKMVSVRTTVMQMNRGAEMSSEIAAAISTYYHTTQDHLARVESKADRLKIVEEKVDRVLSLIKELNLKVFCYYYYYFVRIFGYNEIYIIYYLTNVYWFRNVTITYNHLLQSWIVKDF</sequence>
<evidence type="ECO:0000256" key="1">
    <source>
        <dbReference type="ARBA" id="ARBA00004141"/>
    </source>
</evidence>
<feature type="transmembrane region" description="Helical" evidence="5">
    <location>
        <begin position="263"/>
        <end position="285"/>
    </location>
</feature>
<name>A0A183KF33_9TREM</name>
<dbReference type="PANTHER" id="PTHR13800:SF12">
    <property type="entry name" value="TRANSIENT RECEPTOR POTENTIAL CATION CHANNEL SUBFAMILY M MEMBER-LIKE 2"/>
    <property type="match status" value="1"/>
</dbReference>
<evidence type="ECO:0000313" key="7">
    <source>
        <dbReference type="EMBL" id="VDP53451.1"/>
    </source>
</evidence>
<feature type="transmembrane region" description="Helical" evidence="5">
    <location>
        <begin position="85"/>
        <end position="106"/>
    </location>
</feature>
<reference evidence="7 8" key="2">
    <citation type="submission" date="2018-11" db="EMBL/GenBank/DDBJ databases">
        <authorList>
            <consortium name="Pathogen Informatics"/>
        </authorList>
    </citation>
    <scope>NUCLEOTIDE SEQUENCE [LARGE SCALE GENOMIC DNA]</scope>
    <source>
        <strain evidence="7">Dakar</strain>
        <strain evidence="8">Dakar, Senegal</strain>
    </source>
</reference>